<dbReference type="Proteomes" id="UP000290288">
    <property type="component" value="Unassembled WGS sequence"/>
</dbReference>
<comment type="caution">
    <text evidence="2">The sequence shown here is derived from an EMBL/GenBank/DDBJ whole genome shotgun (WGS) entry which is preliminary data.</text>
</comment>
<gene>
    <name evidence="2" type="ORF">EST38_g3667</name>
</gene>
<organism evidence="2 3">
    <name type="scientific">Candolleomyces aberdarensis</name>
    <dbReference type="NCBI Taxonomy" id="2316362"/>
    <lineage>
        <taxon>Eukaryota</taxon>
        <taxon>Fungi</taxon>
        <taxon>Dikarya</taxon>
        <taxon>Basidiomycota</taxon>
        <taxon>Agaricomycotina</taxon>
        <taxon>Agaricomycetes</taxon>
        <taxon>Agaricomycetidae</taxon>
        <taxon>Agaricales</taxon>
        <taxon>Agaricineae</taxon>
        <taxon>Psathyrellaceae</taxon>
        <taxon>Candolleomyces</taxon>
    </lineage>
</organism>
<name>A0A4Q2DQ15_9AGAR</name>
<sequence length="433" mass="47736">MPGVVAENGNDSPSNEPPILPSSRRAFKPRRKPAPAPIQTVRVDYDILEDDDEPIVDLCLYTPPTPSASSAPHISPLALKLTFKPSPYPSAMQRRFRNLSAVLTDDNMQSLAPSIYSISITIPTLSNGDVWVPQGLPNPFDGRTTSADIRVDHPSVLDGCSPLRYRNLFPSLREFRWSGALGKRYGRGSRSTGALPAPFYDLTSLPFRQLQTFELRRCAVTLSDCRHILRSCSHLRVCVVDRIVDVDPGFFEREPLLKGSAGINTVIPKEVLAAYPIFLPLCDPDHDTSHEYESSLSNEPLLSCPHLHTLHLRTTVDLCHFFSTFNAPDLRNVRYAPVPGRGIGNGNENMGAVKKSGSTNAVNTTAKDLPESGLGIVTVENFPWNIGWENIEKFELVVSEDMVVQDGVEDLLNEIAGEEDVIASIIAEEVDVR</sequence>
<dbReference type="AlphaFoldDB" id="A0A4Q2DQ15"/>
<reference evidence="2 3" key="1">
    <citation type="submission" date="2019-01" db="EMBL/GenBank/DDBJ databases">
        <title>Draft genome sequence of Psathyrella aberdarensis IHI B618.</title>
        <authorList>
            <person name="Buettner E."/>
            <person name="Kellner H."/>
        </authorList>
    </citation>
    <scope>NUCLEOTIDE SEQUENCE [LARGE SCALE GENOMIC DNA]</scope>
    <source>
        <strain evidence="2 3">IHI B618</strain>
    </source>
</reference>
<proteinExistence type="predicted"/>
<dbReference type="EMBL" id="SDEE01000080">
    <property type="protein sequence ID" value="RXW22199.1"/>
    <property type="molecule type" value="Genomic_DNA"/>
</dbReference>
<protein>
    <submittedName>
        <fullName evidence="2">Uncharacterized protein</fullName>
    </submittedName>
</protein>
<evidence type="ECO:0000313" key="3">
    <source>
        <dbReference type="Proteomes" id="UP000290288"/>
    </source>
</evidence>
<dbReference type="OrthoDB" id="3064679at2759"/>
<feature type="region of interest" description="Disordered" evidence="1">
    <location>
        <begin position="1"/>
        <end position="38"/>
    </location>
</feature>
<evidence type="ECO:0000256" key="1">
    <source>
        <dbReference type="SAM" id="MobiDB-lite"/>
    </source>
</evidence>
<evidence type="ECO:0000313" key="2">
    <source>
        <dbReference type="EMBL" id="RXW22199.1"/>
    </source>
</evidence>
<keyword evidence="3" id="KW-1185">Reference proteome</keyword>
<accession>A0A4Q2DQ15</accession>